<comment type="caution">
    <text evidence="3">The sequence shown here is derived from an EMBL/GenBank/DDBJ whole genome shotgun (WGS) entry which is preliminary data.</text>
</comment>
<dbReference type="Proteomes" id="UP001358586">
    <property type="component" value="Chromosome 10"/>
</dbReference>
<gene>
    <name evidence="3" type="ORF">PVK06_036003</name>
</gene>
<feature type="region of interest" description="Disordered" evidence="1">
    <location>
        <begin position="84"/>
        <end position="119"/>
    </location>
</feature>
<accession>A0ABR0NIC5</accession>
<reference evidence="3 4" key="1">
    <citation type="submission" date="2023-03" db="EMBL/GenBank/DDBJ databases">
        <title>WGS of Gossypium arboreum.</title>
        <authorList>
            <person name="Yu D."/>
        </authorList>
    </citation>
    <scope>NUCLEOTIDE SEQUENCE [LARGE SCALE GENOMIC DNA]</scope>
    <source>
        <tissue evidence="3">Leaf</tissue>
    </source>
</reference>
<feature type="compositionally biased region" description="Gly residues" evidence="1">
    <location>
        <begin position="106"/>
        <end position="119"/>
    </location>
</feature>
<sequence length="119" mass="13252">MERFGMENDFKDASKSFYKKRKAKQTQTRDDVIYGVFAFNTNSKDSGSSSSRKRRKVSGEKVDLMKLVNFFSIATVMPTQKIYKNSKVENDNSVPDENGNDSWLGLGSGVGLGFSGNDS</sequence>
<evidence type="ECO:0000313" key="4">
    <source>
        <dbReference type="Proteomes" id="UP001358586"/>
    </source>
</evidence>
<protein>
    <recommendedName>
        <fullName evidence="2">Tuftelin interacting protein N-terminal domain-containing protein</fullName>
    </recommendedName>
</protein>
<proteinExistence type="predicted"/>
<evidence type="ECO:0000259" key="2">
    <source>
        <dbReference type="Pfam" id="PF12457"/>
    </source>
</evidence>
<feature type="domain" description="Tuftelin interacting protein N-terminal" evidence="2">
    <location>
        <begin position="1"/>
        <end position="96"/>
    </location>
</feature>
<dbReference type="Pfam" id="PF12457">
    <property type="entry name" value="TIP_N"/>
    <property type="match status" value="1"/>
</dbReference>
<dbReference type="InterPro" id="IPR022159">
    <property type="entry name" value="STIP/TFIP11_N"/>
</dbReference>
<organism evidence="3 4">
    <name type="scientific">Gossypium arboreum</name>
    <name type="common">Tree cotton</name>
    <name type="synonym">Gossypium nanking</name>
    <dbReference type="NCBI Taxonomy" id="29729"/>
    <lineage>
        <taxon>Eukaryota</taxon>
        <taxon>Viridiplantae</taxon>
        <taxon>Streptophyta</taxon>
        <taxon>Embryophyta</taxon>
        <taxon>Tracheophyta</taxon>
        <taxon>Spermatophyta</taxon>
        <taxon>Magnoliopsida</taxon>
        <taxon>eudicotyledons</taxon>
        <taxon>Gunneridae</taxon>
        <taxon>Pentapetalae</taxon>
        <taxon>rosids</taxon>
        <taxon>malvids</taxon>
        <taxon>Malvales</taxon>
        <taxon>Malvaceae</taxon>
        <taxon>Malvoideae</taxon>
        <taxon>Gossypium</taxon>
    </lineage>
</organism>
<keyword evidence="4" id="KW-1185">Reference proteome</keyword>
<evidence type="ECO:0000313" key="3">
    <source>
        <dbReference type="EMBL" id="KAK5794760.1"/>
    </source>
</evidence>
<evidence type="ECO:0000256" key="1">
    <source>
        <dbReference type="SAM" id="MobiDB-lite"/>
    </source>
</evidence>
<dbReference type="EMBL" id="JARKNE010000010">
    <property type="protein sequence ID" value="KAK5794760.1"/>
    <property type="molecule type" value="Genomic_DNA"/>
</dbReference>
<name>A0ABR0NIC5_GOSAR</name>